<evidence type="ECO:0000256" key="7">
    <source>
        <dbReference type="SAM" id="Phobius"/>
    </source>
</evidence>
<keyword evidence="5 7" id="KW-1133">Transmembrane helix</keyword>
<dbReference type="PANTHER" id="PTHR30012">
    <property type="entry name" value="GENERAL SECRETION PATHWAY PROTEIN"/>
    <property type="match status" value="1"/>
</dbReference>
<dbReference type="InterPro" id="IPR003004">
    <property type="entry name" value="GspF/PilC"/>
</dbReference>
<feature type="transmembrane region" description="Helical" evidence="7">
    <location>
        <begin position="366"/>
        <end position="388"/>
    </location>
</feature>
<evidence type="ECO:0000256" key="5">
    <source>
        <dbReference type="ARBA" id="ARBA00022989"/>
    </source>
</evidence>
<sequence length="396" mass="43278">MRFEAFIMATFTVNVINSLGKVVQSTIEADNPEAARRSAARKGQVVSIKKLRSSMMQVGMSSSERYTFLVRMSSMLGAKLGSAESLRVIVQTFKGPVRRAASLLLEKVQVGVELPVAMGQDPKNFPSAIVALIKAGIQSGETWRALRDAADFEYQMQKVQKGANKDLLQAVFTFLMAGAITIASTEYFGPQVLGEDMFKNNPAVDVGWVLIAGNITTAIMVVLMGFMFTLLWLATAGKQIMPVLADRLILKVPYYKDLVLSRNNYATFYKLGLLINAGVRIEEALRITAEGAPRGALRSDLLKATDAVKDGRPWAMAMSTLHGTDRAALVSANNREDTSRTLDILSNQYRDLYIQRLGAFGPVVQTLAALFLSLSAVIMFGMTILPMLQLAQGMSM</sequence>
<feature type="domain" description="Type II secretion system protein GspF" evidence="8">
    <location>
        <begin position="68"/>
        <end position="183"/>
    </location>
</feature>
<comment type="caution">
    <text evidence="9">The sequence shown here is derived from an EMBL/GenBank/DDBJ whole genome shotgun (WGS) entry which is preliminary data.</text>
</comment>
<reference evidence="9 10" key="1">
    <citation type="submission" date="2014-07" db="EMBL/GenBank/DDBJ databases">
        <title>Draft genome sequence of Thalassospira xianhensis P-4 (MCCC 1A02616).</title>
        <authorList>
            <person name="Lai Q."/>
            <person name="Shao Z."/>
        </authorList>
    </citation>
    <scope>NUCLEOTIDE SEQUENCE [LARGE SCALE GENOMIC DNA]</scope>
    <source>
        <strain evidence="9 10">MCCC 1A02616</strain>
    </source>
</reference>
<accession>A0A367UIK3</accession>
<feature type="transmembrane region" description="Helical" evidence="7">
    <location>
        <begin position="208"/>
        <end position="234"/>
    </location>
</feature>
<evidence type="ECO:0000256" key="1">
    <source>
        <dbReference type="ARBA" id="ARBA00004651"/>
    </source>
</evidence>
<keyword evidence="3" id="KW-1003">Cell membrane</keyword>
<evidence type="ECO:0000256" key="3">
    <source>
        <dbReference type="ARBA" id="ARBA00022475"/>
    </source>
</evidence>
<gene>
    <name evidence="9" type="ORF">TH5_02165</name>
</gene>
<proteinExistence type="inferred from homology"/>
<feature type="transmembrane region" description="Helical" evidence="7">
    <location>
        <begin position="167"/>
        <end position="188"/>
    </location>
</feature>
<keyword evidence="10" id="KW-1185">Reference proteome</keyword>
<organism evidence="9 10">
    <name type="scientific">Thalassospira xianhensis MCCC 1A02616</name>
    <dbReference type="NCBI Taxonomy" id="1177929"/>
    <lineage>
        <taxon>Bacteria</taxon>
        <taxon>Pseudomonadati</taxon>
        <taxon>Pseudomonadota</taxon>
        <taxon>Alphaproteobacteria</taxon>
        <taxon>Rhodospirillales</taxon>
        <taxon>Thalassospiraceae</taxon>
        <taxon>Thalassospira</taxon>
    </lineage>
</organism>
<dbReference type="Pfam" id="PF00482">
    <property type="entry name" value="T2SSF"/>
    <property type="match status" value="2"/>
</dbReference>
<keyword evidence="6 7" id="KW-0472">Membrane</keyword>
<evidence type="ECO:0000259" key="8">
    <source>
        <dbReference type="Pfam" id="PF00482"/>
    </source>
</evidence>
<name>A0A367UIK3_9PROT</name>
<dbReference type="PANTHER" id="PTHR30012:SF0">
    <property type="entry name" value="TYPE II SECRETION SYSTEM PROTEIN F-RELATED"/>
    <property type="match status" value="1"/>
</dbReference>
<dbReference type="GO" id="GO:0005886">
    <property type="term" value="C:plasma membrane"/>
    <property type="evidence" value="ECO:0007669"/>
    <property type="project" value="UniProtKB-SubCell"/>
</dbReference>
<feature type="domain" description="Type II secretion system protein GspF" evidence="8">
    <location>
        <begin position="271"/>
        <end position="386"/>
    </location>
</feature>
<dbReference type="Proteomes" id="UP000252419">
    <property type="component" value="Unassembled WGS sequence"/>
</dbReference>
<evidence type="ECO:0000313" key="10">
    <source>
        <dbReference type="Proteomes" id="UP000252419"/>
    </source>
</evidence>
<comment type="subcellular location">
    <subcellularLocation>
        <location evidence="1">Cell membrane</location>
        <topology evidence="1">Multi-pass membrane protein</topology>
    </subcellularLocation>
</comment>
<comment type="similarity">
    <text evidence="2">Belongs to the GSP F family.</text>
</comment>
<dbReference type="EMBL" id="JPWA01000001">
    <property type="protein sequence ID" value="RCK07851.1"/>
    <property type="molecule type" value="Genomic_DNA"/>
</dbReference>
<protein>
    <recommendedName>
        <fullName evidence="8">Type II secretion system protein GspF domain-containing protein</fullName>
    </recommendedName>
</protein>
<evidence type="ECO:0000256" key="6">
    <source>
        <dbReference type="ARBA" id="ARBA00023136"/>
    </source>
</evidence>
<evidence type="ECO:0000313" key="9">
    <source>
        <dbReference type="EMBL" id="RCK07851.1"/>
    </source>
</evidence>
<dbReference type="Gene3D" id="1.20.81.30">
    <property type="entry name" value="Type II secretion system (T2SS), domain F"/>
    <property type="match status" value="2"/>
</dbReference>
<evidence type="ECO:0000256" key="4">
    <source>
        <dbReference type="ARBA" id="ARBA00022692"/>
    </source>
</evidence>
<keyword evidence="4 7" id="KW-0812">Transmembrane</keyword>
<evidence type="ECO:0000256" key="2">
    <source>
        <dbReference type="ARBA" id="ARBA00005745"/>
    </source>
</evidence>
<dbReference type="InterPro" id="IPR042094">
    <property type="entry name" value="T2SS_GspF_sf"/>
</dbReference>
<dbReference type="InterPro" id="IPR018076">
    <property type="entry name" value="T2SS_GspF_dom"/>
</dbReference>
<dbReference type="AlphaFoldDB" id="A0A367UIK3"/>